<evidence type="ECO:0000313" key="2">
    <source>
        <dbReference type="EMBL" id="EGO21943.1"/>
    </source>
</evidence>
<dbReference type="KEGG" id="sla:SERLADRAFT_351119"/>
<keyword evidence="1" id="KW-0812">Transmembrane</keyword>
<organism>
    <name type="scientific">Serpula lacrymans var. lacrymans (strain S7.9)</name>
    <name type="common">Dry rot fungus</name>
    <dbReference type="NCBI Taxonomy" id="578457"/>
    <lineage>
        <taxon>Eukaryota</taxon>
        <taxon>Fungi</taxon>
        <taxon>Dikarya</taxon>
        <taxon>Basidiomycota</taxon>
        <taxon>Agaricomycotina</taxon>
        <taxon>Agaricomycetes</taxon>
        <taxon>Agaricomycetidae</taxon>
        <taxon>Boletales</taxon>
        <taxon>Coniophorineae</taxon>
        <taxon>Serpulaceae</taxon>
        <taxon>Serpula</taxon>
    </lineage>
</organism>
<reference evidence="2" key="1">
    <citation type="submission" date="2011-04" db="EMBL/GenBank/DDBJ databases">
        <title>Evolution of plant cell wall degrading machinery underlies the functional diversity of forest fungi.</title>
        <authorList>
            <consortium name="US DOE Joint Genome Institute (JGI-PGF)"/>
            <person name="Eastwood D.C."/>
            <person name="Floudas D."/>
            <person name="Binder M."/>
            <person name="Majcherczyk A."/>
            <person name="Schneider P."/>
            <person name="Aerts A."/>
            <person name="Asiegbu F.O."/>
            <person name="Baker S.E."/>
            <person name="Barry K."/>
            <person name="Bendiksby M."/>
            <person name="Blumentritt M."/>
            <person name="Coutinho P.M."/>
            <person name="Cullen D."/>
            <person name="Cullen D."/>
            <person name="Gathman A."/>
            <person name="Goodell B."/>
            <person name="Henrissat B."/>
            <person name="Ihrmark K."/>
            <person name="Kauserud H."/>
            <person name="Kohler A."/>
            <person name="LaButti K."/>
            <person name="Lapidus A."/>
            <person name="Lavin J.L."/>
            <person name="Lee Y.-H."/>
            <person name="Lindquist E."/>
            <person name="Lilly W."/>
            <person name="Lucas S."/>
            <person name="Morin E."/>
            <person name="Murat C."/>
            <person name="Oguiza J.A."/>
            <person name="Park J."/>
            <person name="Pisabarro A.G."/>
            <person name="Riley R."/>
            <person name="Rosling A."/>
            <person name="Salamov A."/>
            <person name="Schmidt O."/>
            <person name="Schmutz J."/>
            <person name="Skrede I."/>
            <person name="Stenlid J."/>
            <person name="Wiebenga A."/>
            <person name="Xie X."/>
            <person name="Kues U."/>
            <person name="Hibbett D.S."/>
            <person name="Hoffmeister D."/>
            <person name="Hogberg N."/>
            <person name="Martin F."/>
            <person name="Grigoriev I.V."/>
            <person name="Watkinson S.C."/>
        </authorList>
    </citation>
    <scope>NUCLEOTIDE SEQUENCE</scope>
    <source>
        <strain evidence="2">S7.9</strain>
    </source>
</reference>
<keyword evidence="1" id="KW-1133">Transmembrane helix</keyword>
<accession>F8P5Q6</accession>
<dbReference type="EMBL" id="GL945438">
    <property type="protein sequence ID" value="EGO21943.1"/>
    <property type="molecule type" value="Genomic_DNA"/>
</dbReference>
<feature type="transmembrane region" description="Helical" evidence="1">
    <location>
        <begin position="57"/>
        <end position="79"/>
    </location>
</feature>
<protein>
    <recommendedName>
        <fullName evidence="3">G-protein coupled receptors family 1 profile domain-containing protein</fullName>
    </recommendedName>
</protein>
<dbReference type="OrthoDB" id="2548432at2759"/>
<dbReference type="AlphaFoldDB" id="F8P5Q6"/>
<evidence type="ECO:0008006" key="3">
    <source>
        <dbReference type="Google" id="ProtNLM"/>
    </source>
</evidence>
<keyword evidence="1" id="KW-0472">Membrane</keyword>
<feature type="transmembrane region" description="Helical" evidence="1">
    <location>
        <begin position="99"/>
        <end position="118"/>
    </location>
</feature>
<dbReference type="Proteomes" id="UP000008064">
    <property type="component" value="Unassembled WGS sequence"/>
</dbReference>
<gene>
    <name evidence="2" type="ORF">SERLADRAFT_351119</name>
</gene>
<sequence>MSSSSSPAMAAPINEVAALKTAFSLLLIGTVLSSCLIPILIALFVFSNASSRRRPVFWVNIASILLGLAEGGVNIYGVVHNMLSPNIPPLPGLVTALPALSTLVPFIAEFALVLRIIAVYPYTTTPRLKFAAILAPTVLCKVLRLAFLITFLVKFDAAVQGSVSSIADGEALWGIWEPRAVWILECIDNGYVSIVFIQRLRRKSITSEGVIRPRDALGRMVSQMRALFLIALSNFVFPVLLDIIILAIAFHTTSYDATSMVLYVDNYVTIISVVFATLWTSVSREHGQEEDPQTIALSTIYGASVPSSNSQRSESGPSP</sequence>
<feature type="transmembrane region" description="Helical" evidence="1">
    <location>
        <begin position="180"/>
        <end position="197"/>
    </location>
</feature>
<feature type="transmembrane region" description="Helical" evidence="1">
    <location>
        <begin position="226"/>
        <end position="248"/>
    </location>
</feature>
<evidence type="ECO:0000256" key="1">
    <source>
        <dbReference type="SAM" id="Phobius"/>
    </source>
</evidence>
<dbReference type="GeneID" id="18809284"/>
<name>F8P5Q6_SERL9</name>
<dbReference type="HOGENOM" id="CLU_062759_1_0_1"/>
<feature type="transmembrane region" description="Helical" evidence="1">
    <location>
        <begin position="260"/>
        <end position="279"/>
    </location>
</feature>
<dbReference type="RefSeq" id="XP_007321729.1">
    <property type="nucleotide sequence ID" value="XM_007321667.1"/>
</dbReference>
<feature type="transmembrane region" description="Helical" evidence="1">
    <location>
        <begin position="22"/>
        <end position="45"/>
    </location>
</feature>
<proteinExistence type="predicted"/>
<feature type="transmembrane region" description="Helical" evidence="1">
    <location>
        <begin position="130"/>
        <end position="153"/>
    </location>
</feature>